<feature type="chain" id="PRO_5004789821" description="Tetratricopeptide repeat protein" evidence="1">
    <location>
        <begin position="22"/>
        <end position="240"/>
    </location>
</feature>
<proteinExistence type="predicted"/>
<evidence type="ECO:0000256" key="1">
    <source>
        <dbReference type="SAM" id="SignalP"/>
    </source>
</evidence>
<dbReference type="OrthoDB" id="6710670at2"/>
<feature type="signal peptide" evidence="1">
    <location>
        <begin position="1"/>
        <end position="21"/>
    </location>
</feature>
<dbReference type="AlphaFoldDB" id="W0HQ43"/>
<evidence type="ECO:0000313" key="3">
    <source>
        <dbReference type="Proteomes" id="UP000019028"/>
    </source>
</evidence>
<sequence>MKRKWHAGVMALVLHTAAAHAAASDEQIAADCGKLNDFARSGEAAFSQGDLHQAVEHYTAQAAWGEFCHVPPAALADAYHHIALALMAEGEPLKARAWLQRMPDGDERRQALLAIQPVLDQLQPALAASPMGRYWRYAGKGVWSTLTVMPEAGRWRIRFSGYYMPLMGLYYGPNMGQFSTLTDIEQQHAIWQSPPDGNDPGCRVTMTFHPDSADLATVAGDCGFGMNVRASGNFTRVSLY</sequence>
<dbReference type="HOGENOM" id="CLU_1159869_0_0_6"/>
<accession>W0HQ43</accession>
<dbReference type="PATRIC" id="fig|1239307.3.peg.898"/>
<reference evidence="2 3" key="1">
    <citation type="journal article" date="2014" name="Genome Biol. Evol.">
        <title>Genome degeneration and adaptation in a nascent stage of symbiosis.</title>
        <authorList>
            <person name="Oakeson K.F."/>
            <person name="Gil R."/>
            <person name="Clayton A.L."/>
            <person name="Dunn D.M."/>
            <person name="von Niederhausern A.C."/>
            <person name="Hamil C."/>
            <person name="Aoyagi A."/>
            <person name="Duval B."/>
            <person name="Baca A."/>
            <person name="Silva F.J."/>
            <person name="Vallier A."/>
            <person name="Jackson D.G."/>
            <person name="Latorre A."/>
            <person name="Weiss R.B."/>
            <person name="Heddi A."/>
            <person name="Moya A."/>
            <person name="Dale C."/>
        </authorList>
    </citation>
    <scope>NUCLEOTIDE SEQUENCE [LARGE SCALE GENOMIC DNA]</scope>
    <source>
        <strain evidence="2 3">HS1</strain>
    </source>
</reference>
<name>W0HQ43_9GAMM</name>
<evidence type="ECO:0000313" key="2">
    <source>
        <dbReference type="EMBL" id="AHF75919.1"/>
    </source>
</evidence>
<dbReference type="KEGG" id="sod:Sant_0836"/>
<evidence type="ECO:0008006" key="4">
    <source>
        <dbReference type="Google" id="ProtNLM"/>
    </source>
</evidence>
<protein>
    <recommendedName>
        <fullName evidence="4">Tetratricopeptide repeat protein</fullName>
    </recommendedName>
</protein>
<keyword evidence="1" id="KW-0732">Signal</keyword>
<dbReference type="EMBL" id="CP006569">
    <property type="protein sequence ID" value="AHF75919.1"/>
    <property type="molecule type" value="Genomic_DNA"/>
</dbReference>
<keyword evidence="3" id="KW-1185">Reference proteome</keyword>
<dbReference type="Proteomes" id="UP000019028">
    <property type="component" value="Chromosome"/>
</dbReference>
<dbReference type="RefSeq" id="WP_025421054.1">
    <property type="nucleotide sequence ID" value="NZ_CP006569.1"/>
</dbReference>
<gene>
    <name evidence="2" type="ORF">Sant_0836</name>
</gene>
<organism evidence="2 3">
    <name type="scientific">Sodalis praecaptivus</name>
    <dbReference type="NCBI Taxonomy" id="1239307"/>
    <lineage>
        <taxon>Bacteria</taxon>
        <taxon>Pseudomonadati</taxon>
        <taxon>Pseudomonadota</taxon>
        <taxon>Gammaproteobacteria</taxon>
        <taxon>Enterobacterales</taxon>
        <taxon>Bruguierivoracaceae</taxon>
        <taxon>Sodalis</taxon>
    </lineage>
</organism>